<evidence type="ECO:0000256" key="1">
    <source>
        <dbReference type="SAM" id="MobiDB-lite"/>
    </source>
</evidence>
<feature type="compositionally biased region" description="Basic residues" evidence="1">
    <location>
        <begin position="1"/>
        <end position="13"/>
    </location>
</feature>
<organism evidence="2 3">
    <name type="scientific">Necator americanus</name>
    <name type="common">Human hookworm</name>
    <dbReference type="NCBI Taxonomy" id="51031"/>
    <lineage>
        <taxon>Eukaryota</taxon>
        <taxon>Metazoa</taxon>
        <taxon>Ecdysozoa</taxon>
        <taxon>Nematoda</taxon>
        <taxon>Chromadorea</taxon>
        <taxon>Rhabditida</taxon>
        <taxon>Rhabditina</taxon>
        <taxon>Rhabditomorpha</taxon>
        <taxon>Strongyloidea</taxon>
        <taxon>Ancylostomatidae</taxon>
        <taxon>Bunostominae</taxon>
        <taxon>Necator</taxon>
    </lineage>
</organism>
<protein>
    <submittedName>
        <fullName evidence="2">Uncharacterized protein</fullName>
    </submittedName>
</protein>
<sequence length="62" mass="7131">MNLRKRKSRRGYPRAKINANPMKSNPTFILAAQVKKRKFGSKPNKVTTHSFVQCWTIVDVVS</sequence>
<dbReference type="Proteomes" id="UP000053676">
    <property type="component" value="Unassembled WGS sequence"/>
</dbReference>
<feature type="region of interest" description="Disordered" evidence="1">
    <location>
        <begin position="1"/>
        <end position="21"/>
    </location>
</feature>
<dbReference type="EMBL" id="KI660267">
    <property type="protein sequence ID" value="ETN75865.1"/>
    <property type="molecule type" value="Genomic_DNA"/>
</dbReference>
<evidence type="ECO:0000313" key="3">
    <source>
        <dbReference type="Proteomes" id="UP000053676"/>
    </source>
</evidence>
<accession>W2T1J4</accession>
<dbReference type="AlphaFoldDB" id="W2T1J4"/>
<dbReference type="KEGG" id="nai:NECAME_03638"/>
<reference evidence="3" key="1">
    <citation type="journal article" date="2014" name="Nat. Genet.">
        <title>Genome of the human hookworm Necator americanus.</title>
        <authorList>
            <person name="Tang Y.T."/>
            <person name="Gao X."/>
            <person name="Rosa B.A."/>
            <person name="Abubucker S."/>
            <person name="Hallsworth-Pepin K."/>
            <person name="Martin J."/>
            <person name="Tyagi R."/>
            <person name="Heizer E."/>
            <person name="Zhang X."/>
            <person name="Bhonagiri-Palsikar V."/>
            <person name="Minx P."/>
            <person name="Warren W.C."/>
            <person name="Wang Q."/>
            <person name="Zhan B."/>
            <person name="Hotez P.J."/>
            <person name="Sternberg P.W."/>
            <person name="Dougall A."/>
            <person name="Gaze S.T."/>
            <person name="Mulvenna J."/>
            <person name="Sotillo J."/>
            <person name="Ranganathan S."/>
            <person name="Rabelo E.M."/>
            <person name="Wilson R.K."/>
            <person name="Felgner P.L."/>
            <person name="Bethony J."/>
            <person name="Hawdon J.M."/>
            <person name="Gasser R.B."/>
            <person name="Loukas A."/>
            <person name="Mitreva M."/>
        </authorList>
    </citation>
    <scope>NUCLEOTIDE SEQUENCE [LARGE SCALE GENOMIC DNA]</scope>
</reference>
<name>W2T1J4_NECAM</name>
<keyword evidence="3" id="KW-1185">Reference proteome</keyword>
<gene>
    <name evidence="2" type="ORF">NECAME_03638</name>
</gene>
<proteinExistence type="predicted"/>
<evidence type="ECO:0000313" key="2">
    <source>
        <dbReference type="EMBL" id="ETN75865.1"/>
    </source>
</evidence>